<evidence type="ECO:0000313" key="2">
    <source>
        <dbReference type="EMBL" id="MDN4492623.1"/>
    </source>
</evidence>
<comment type="caution">
    <text evidence="2">The sequence shown here is derived from an EMBL/GenBank/DDBJ whole genome shotgun (WGS) entry which is preliminary data.</text>
</comment>
<keyword evidence="3" id="KW-1185">Reference proteome</keyword>
<dbReference type="EMBL" id="JAUHTQ010000002">
    <property type="protein sequence ID" value="MDN4492623.1"/>
    <property type="molecule type" value="Genomic_DNA"/>
</dbReference>
<keyword evidence="1" id="KW-0472">Membrane</keyword>
<keyword evidence="1" id="KW-1133">Transmembrane helix</keyword>
<evidence type="ECO:0000256" key="1">
    <source>
        <dbReference type="SAM" id="Phobius"/>
    </source>
</evidence>
<reference evidence="2" key="1">
    <citation type="submission" date="2023-07" db="EMBL/GenBank/DDBJ databases">
        <title>Ureibacillus sp. isolated from freshwater well.</title>
        <authorList>
            <person name="Kirdat K."/>
            <person name="Bhatt A."/>
            <person name="Teware R."/>
            <person name="Bhavsar Y."/>
            <person name="Yadav A."/>
        </authorList>
    </citation>
    <scope>NUCLEOTIDE SEQUENCE</scope>
    <source>
        <strain evidence="2">BA0131</strain>
    </source>
</reference>
<proteinExistence type="predicted"/>
<organism evidence="2 3">
    <name type="scientific">Ureibacillus aquaedulcis</name>
    <dbReference type="NCBI Taxonomy" id="3058421"/>
    <lineage>
        <taxon>Bacteria</taxon>
        <taxon>Bacillati</taxon>
        <taxon>Bacillota</taxon>
        <taxon>Bacilli</taxon>
        <taxon>Bacillales</taxon>
        <taxon>Caryophanaceae</taxon>
        <taxon>Ureibacillus</taxon>
    </lineage>
</organism>
<evidence type="ECO:0008006" key="4">
    <source>
        <dbReference type="Google" id="ProtNLM"/>
    </source>
</evidence>
<feature type="transmembrane region" description="Helical" evidence="1">
    <location>
        <begin position="86"/>
        <end position="112"/>
    </location>
</feature>
<gene>
    <name evidence="2" type="ORF">QYB95_03640</name>
</gene>
<dbReference type="RefSeq" id="WP_301136748.1">
    <property type="nucleotide sequence ID" value="NZ_JAUHTQ010000002.1"/>
</dbReference>
<keyword evidence="1" id="KW-0812">Transmembrane</keyword>
<sequence>MGVEVAIIWLTRRCFNIDKFVKWFLLSFIFGLLGLVAVFFVEDVARITGEMNRNILLVSILTVYFIIIFSLFSLGKANSKKAKSELIISAVFATVPLSALIINTLILIVYFVGK</sequence>
<feature type="transmembrane region" description="Helical" evidence="1">
    <location>
        <begin position="53"/>
        <end position="74"/>
    </location>
</feature>
<name>A0ABT8GMI0_9BACL</name>
<feature type="transmembrane region" description="Helical" evidence="1">
    <location>
        <begin position="20"/>
        <end position="41"/>
    </location>
</feature>
<evidence type="ECO:0000313" key="3">
    <source>
        <dbReference type="Proteomes" id="UP001172743"/>
    </source>
</evidence>
<protein>
    <recommendedName>
        <fullName evidence="4">DUF4064 domain-containing protein</fullName>
    </recommendedName>
</protein>
<accession>A0ABT8GMI0</accession>
<dbReference type="Proteomes" id="UP001172743">
    <property type="component" value="Unassembled WGS sequence"/>
</dbReference>